<evidence type="ECO:0000313" key="2">
    <source>
        <dbReference type="EMBL" id="KAK2174326.1"/>
    </source>
</evidence>
<gene>
    <name evidence="1" type="ORF">NP493_5004g00000</name>
    <name evidence="2" type="ORF">NP493_808g00029</name>
</gene>
<reference evidence="2" key="1">
    <citation type="journal article" date="2023" name="Mol. Biol. Evol.">
        <title>Third-Generation Sequencing Reveals the Adaptive Role of the Epigenome in Three Deep-Sea Polychaetes.</title>
        <authorList>
            <person name="Perez M."/>
            <person name="Aroh O."/>
            <person name="Sun Y."/>
            <person name="Lan Y."/>
            <person name="Juniper S.K."/>
            <person name="Young C.R."/>
            <person name="Angers B."/>
            <person name="Qian P.Y."/>
        </authorList>
    </citation>
    <scope>NUCLEOTIDE SEQUENCE</scope>
    <source>
        <strain evidence="2">R07B-5</strain>
    </source>
</reference>
<name>A0AAD9NMY1_RIDPI</name>
<evidence type="ECO:0000313" key="1">
    <source>
        <dbReference type="EMBL" id="KAK2142072.1"/>
    </source>
</evidence>
<accession>A0AAD9NMY1</accession>
<dbReference type="EMBL" id="JAODUO010000810">
    <property type="protein sequence ID" value="KAK2174326.1"/>
    <property type="molecule type" value="Genomic_DNA"/>
</dbReference>
<proteinExistence type="predicted"/>
<protein>
    <submittedName>
        <fullName evidence="2">Uncharacterized protein</fullName>
    </submittedName>
</protein>
<organism evidence="2 3">
    <name type="scientific">Ridgeia piscesae</name>
    <name type="common">Tubeworm</name>
    <dbReference type="NCBI Taxonomy" id="27915"/>
    <lineage>
        <taxon>Eukaryota</taxon>
        <taxon>Metazoa</taxon>
        <taxon>Spiralia</taxon>
        <taxon>Lophotrochozoa</taxon>
        <taxon>Annelida</taxon>
        <taxon>Polychaeta</taxon>
        <taxon>Sedentaria</taxon>
        <taxon>Canalipalpata</taxon>
        <taxon>Sabellida</taxon>
        <taxon>Siboglinidae</taxon>
        <taxon>Ridgeia</taxon>
    </lineage>
</organism>
<dbReference type="AlphaFoldDB" id="A0AAD9NMY1"/>
<sequence length="141" mass="16075">MTFKREAVIRCTRFSPSQKLWIVPKPFSYSDQVLSKLTSGPLGFLSMRIVHDVPVSSMWQRIPNPVAFASDFSTLIVSEYTSEFGKLGSQHFFTSPQFRGPHGNRKSSLCVRHNVQALRNCNHAIMMAMKSCIVDEKHNRK</sequence>
<dbReference type="Proteomes" id="UP001209878">
    <property type="component" value="Unassembled WGS sequence"/>
</dbReference>
<comment type="caution">
    <text evidence="2">The sequence shown here is derived from an EMBL/GenBank/DDBJ whole genome shotgun (WGS) entry which is preliminary data.</text>
</comment>
<evidence type="ECO:0000313" key="3">
    <source>
        <dbReference type="Proteomes" id="UP001209878"/>
    </source>
</evidence>
<keyword evidence="3" id="KW-1185">Reference proteome</keyword>
<dbReference type="EMBL" id="JAODUO010005001">
    <property type="protein sequence ID" value="KAK2142072.1"/>
    <property type="molecule type" value="Genomic_DNA"/>
</dbReference>